<proteinExistence type="predicted"/>
<feature type="compositionally biased region" description="Basic and acidic residues" evidence="1">
    <location>
        <begin position="23"/>
        <end position="39"/>
    </location>
</feature>
<feature type="compositionally biased region" description="Basic and acidic residues" evidence="1">
    <location>
        <begin position="1"/>
        <end position="16"/>
    </location>
</feature>
<reference evidence="3" key="1">
    <citation type="journal article" date="2013" name="Genome Announc.">
        <title>Draft Genome Sequence of D-Branched-Chain Amino Acid Producer Lactobacillus otakiensis JCM 15040T, Isolated from a Traditional Japanese Pickle.</title>
        <authorList>
            <person name="Doi K."/>
            <person name="Mori K."/>
            <person name="Mutaguchi Y."/>
            <person name="Tashiro K."/>
            <person name="Fujino Y."/>
            <person name="Ohmori T."/>
            <person name="Kuhara S."/>
            <person name="Ohshima T."/>
        </authorList>
    </citation>
    <scope>NUCLEOTIDE SEQUENCE [LARGE SCALE GENOMIC DNA]</scope>
    <source>
        <strain evidence="3">JCM 15040</strain>
    </source>
</reference>
<protein>
    <submittedName>
        <fullName evidence="2">Uncharacterized protein</fullName>
    </submittedName>
</protein>
<accession>S4PNB9</accession>
<evidence type="ECO:0000313" key="2">
    <source>
        <dbReference type="EMBL" id="GAD15805.1"/>
    </source>
</evidence>
<organism evidence="2 3">
    <name type="scientific">Lentilactobacillus otakiensis DSM 19908 = JCM 15040</name>
    <dbReference type="NCBI Taxonomy" id="1423780"/>
    <lineage>
        <taxon>Bacteria</taxon>
        <taxon>Bacillati</taxon>
        <taxon>Bacillota</taxon>
        <taxon>Bacilli</taxon>
        <taxon>Lactobacillales</taxon>
        <taxon>Lactobacillaceae</taxon>
        <taxon>Lentilactobacillus</taxon>
    </lineage>
</organism>
<gene>
    <name evidence="2" type="ORF">LOT_0343</name>
</gene>
<dbReference type="EMBL" id="BASH01000001">
    <property type="protein sequence ID" value="GAD15805.1"/>
    <property type="molecule type" value="Genomic_DNA"/>
</dbReference>
<sequence>MNFRPDNDRKQYKEKQCNPLKMCDLKPDDDTNKKDDKRPAPTNNAA</sequence>
<dbReference type="AlphaFoldDB" id="S4PNB9"/>
<comment type="caution">
    <text evidence="2">The sequence shown here is derived from an EMBL/GenBank/DDBJ whole genome shotgun (WGS) entry which is preliminary data.</text>
</comment>
<keyword evidence="3" id="KW-1185">Reference proteome</keyword>
<evidence type="ECO:0000256" key="1">
    <source>
        <dbReference type="SAM" id="MobiDB-lite"/>
    </source>
</evidence>
<dbReference type="Proteomes" id="UP000016361">
    <property type="component" value="Unassembled WGS sequence"/>
</dbReference>
<name>S4PNB9_9LACO</name>
<feature type="region of interest" description="Disordered" evidence="1">
    <location>
        <begin position="1"/>
        <end position="46"/>
    </location>
</feature>
<evidence type="ECO:0000313" key="3">
    <source>
        <dbReference type="Proteomes" id="UP000016361"/>
    </source>
</evidence>